<reference evidence="1" key="1">
    <citation type="journal article" date="2014" name="Front. Microbiol.">
        <title>High frequency of phylogenetically diverse reductive dehalogenase-homologous genes in deep subseafloor sedimentary metagenomes.</title>
        <authorList>
            <person name="Kawai M."/>
            <person name="Futagami T."/>
            <person name="Toyoda A."/>
            <person name="Takaki Y."/>
            <person name="Nishi S."/>
            <person name="Hori S."/>
            <person name="Arai W."/>
            <person name="Tsubouchi T."/>
            <person name="Morono Y."/>
            <person name="Uchiyama I."/>
            <person name="Ito T."/>
            <person name="Fujiyama A."/>
            <person name="Inagaki F."/>
            <person name="Takami H."/>
        </authorList>
    </citation>
    <scope>NUCLEOTIDE SEQUENCE</scope>
    <source>
        <strain evidence="1">Expedition CK06-06</strain>
    </source>
</reference>
<accession>X1AGK6</accession>
<organism evidence="1">
    <name type="scientific">marine sediment metagenome</name>
    <dbReference type="NCBI Taxonomy" id="412755"/>
    <lineage>
        <taxon>unclassified sequences</taxon>
        <taxon>metagenomes</taxon>
        <taxon>ecological metagenomes</taxon>
    </lineage>
</organism>
<dbReference type="EMBL" id="BART01006736">
    <property type="protein sequence ID" value="GAG68882.1"/>
    <property type="molecule type" value="Genomic_DNA"/>
</dbReference>
<sequence length="60" mass="6978">MDCCEDCRFWDRDVQLIGAKRLCRKNPPTTTIKDDKDGINSLWPRTSAGDWCGEFQKKEV</sequence>
<protein>
    <submittedName>
        <fullName evidence="1">Uncharacterized protein</fullName>
    </submittedName>
</protein>
<gene>
    <name evidence="1" type="ORF">S01H4_15366</name>
</gene>
<comment type="caution">
    <text evidence="1">The sequence shown here is derived from an EMBL/GenBank/DDBJ whole genome shotgun (WGS) entry which is preliminary data.</text>
</comment>
<proteinExistence type="predicted"/>
<evidence type="ECO:0000313" key="1">
    <source>
        <dbReference type="EMBL" id="GAG68882.1"/>
    </source>
</evidence>
<dbReference type="AlphaFoldDB" id="X1AGK6"/>
<name>X1AGK6_9ZZZZ</name>